<dbReference type="SUPFAM" id="SSF161219">
    <property type="entry name" value="CHY zinc finger-like"/>
    <property type="match status" value="1"/>
</dbReference>
<dbReference type="PANTHER" id="PTHR28082">
    <property type="entry name" value="ZINC FINGER PROTEIN"/>
    <property type="match status" value="1"/>
</dbReference>
<dbReference type="GO" id="GO:0008270">
    <property type="term" value="F:zinc ion binding"/>
    <property type="evidence" value="ECO:0007669"/>
    <property type="project" value="UniProtKB-KW"/>
</dbReference>
<evidence type="ECO:0000313" key="6">
    <source>
        <dbReference type="EMBL" id="MFC7139587.1"/>
    </source>
</evidence>
<evidence type="ECO:0000259" key="5">
    <source>
        <dbReference type="PROSITE" id="PS51266"/>
    </source>
</evidence>
<reference evidence="6 7" key="1">
    <citation type="journal article" date="2019" name="Int. J. Syst. Evol. Microbiol.">
        <title>The Global Catalogue of Microorganisms (GCM) 10K type strain sequencing project: providing services to taxonomists for standard genome sequencing and annotation.</title>
        <authorList>
            <consortium name="The Broad Institute Genomics Platform"/>
            <consortium name="The Broad Institute Genome Sequencing Center for Infectious Disease"/>
            <person name="Wu L."/>
            <person name="Ma J."/>
        </authorList>
    </citation>
    <scope>NUCLEOTIDE SEQUENCE [LARGE SCALE GENOMIC DNA]</scope>
    <source>
        <strain evidence="6 7">XZYJT29</strain>
    </source>
</reference>
<keyword evidence="2" id="KW-0863">Zinc-finger</keyword>
<dbReference type="InterPro" id="IPR008913">
    <property type="entry name" value="Znf_CHY"/>
</dbReference>
<sequence>MTDRPDVDRRTTAPPETDDRFSVPLRGVEVDPETRCAHYDSTVDVVALRFPCCDCYYPCFRCHDAVTDHDPERVPRDAFDEPTVLCGACGKTLSVRAYLDCDDACPDCDAAFNPGCRRHRDRYFAVED</sequence>
<proteinExistence type="predicted"/>
<dbReference type="GeneID" id="78819845"/>
<dbReference type="Pfam" id="PF05495">
    <property type="entry name" value="zf-CHY"/>
    <property type="match status" value="1"/>
</dbReference>
<feature type="region of interest" description="Disordered" evidence="4">
    <location>
        <begin position="1"/>
        <end position="22"/>
    </location>
</feature>
<evidence type="ECO:0000256" key="4">
    <source>
        <dbReference type="SAM" id="MobiDB-lite"/>
    </source>
</evidence>
<keyword evidence="7" id="KW-1185">Reference proteome</keyword>
<accession>A0ABD5XWU4</accession>
<evidence type="ECO:0000313" key="7">
    <source>
        <dbReference type="Proteomes" id="UP001596432"/>
    </source>
</evidence>
<feature type="compositionally biased region" description="Basic and acidic residues" evidence="4">
    <location>
        <begin position="1"/>
        <end position="21"/>
    </location>
</feature>
<name>A0ABD5XWU4_9EURY</name>
<dbReference type="PROSITE" id="PS51266">
    <property type="entry name" value="ZF_CHY"/>
    <property type="match status" value="1"/>
</dbReference>
<dbReference type="InterPro" id="IPR052604">
    <property type="entry name" value="Mito_Tim_assembly_helper"/>
</dbReference>
<dbReference type="PANTHER" id="PTHR28082:SF1">
    <property type="entry name" value="HELPER OF TIM PROTEIN 13"/>
    <property type="match status" value="1"/>
</dbReference>
<evidence type="ECO:0000256" key="3">
    <source>
        <dbReference type="ARBA" id="ARBA00022833"/>
    </source>
</evidence>
<protein>
    <submittedName>
        <fullName evidence="6">CHY zinc finger protein</fullName>
    </submittedName>
</protein>
<evidence type="ECO:0000256" key="2">
    <source>
        <dbReference type="ARBA" id="ARBA00022771"/>
    </source>
</evidence>
<feature type="domain" description="CHY-type" evidence="5">
    <location>
        <begin position="29"/>
        <end position="110"/>
    </location>
</feature>
<dbReference type="InterPro" id="IPR037274">
    <property type="entry name" value="Znf_CHY_sf"/>
</dbReference>
<dbReference type="EMBL" id="JBHTAS010000001">
    <property type="protein sequence ID" value="MFC7139587.1"/>
    <property type="molecule type" value="Genomic_DNA"/>
</dbReference>
<dbReference type="AlphaFoldDB" id="A0ABD5XWU4"/>
<evidence type="ECO:0000256" key="1">
    <source>
        <dbReference type="ARBA" id="ARBA00022723"/>
    </source>
</evidence>
<keyword evidence="3" id="KW-0862">Zinc</keyword>
<dbReference type="Proteomes" id="UP001596432">
    <property type="component" value="Unassembled WGS sequence"/>
</dbReference>
<gene>
    <name evidence="6" type="ORF">ACFQMA_07015</name>
</gene>
<dbReference type="RefSeq" id="WP_274325171.1">
    <property type="nucleotide sequence ID" value="NZ_CP118158.1"/>
</dbReference>
<comment type="caution">
    <text evidence="6">The sequence shown here is derived from an EMBL/GenBank/DDBJ whole genome shotgun (WGS) entry which is preliminary data.</text>
</comment>
<keyword evidence="1" id="KW-0479">Metal-binding</keyword>
<organism evidence="6 7">
    <name type="scientific">Halosimplex aquaticum</name>
    <dbReference type="NCBI Taxonomy" id="3026162"/>
    <lineage>
        <taxon>Archaea</taxon>
        <taxon>Methanobacteriati</taxon>
        <taxon>Methanobacteriota</taxon>
        <taxon>Stenosarchaea group</taxon>
        <taxon>Halobacteria</taxon>
        <taxon>Halobacteriales</taxon>
        <taxon>Haloarculaceae</taxon>
        <taxon>Halosimplex</taxon>
    </lineage>
</organism>